<dbReference type="Proteomes" id="UP000005824">
    <property type="component" value="Unassembled WGS sequence"/>
</dbReference>
<feature type="compositionally biased region" description="Basic residues" evidence="1">
    <location>
        <begin position="184"/>
        <end position="198"/>
    </location>
</feature>
<evidence type="ECO:0000313" key="2">
    <source>
        <dbReference type="EMBL" id="EDY20888.1"/>
    </source>
</evidence>
<feature type="compositionally biased region" description="Basic residues" evidence="1">
    <location>
        <begin position="105"/>
        <end position="114"/>
    </location>
</feature>
<dbReference type="AlphaFoldDB" id="B4CX90"/>
<accession>B4CX90</accession>
<dbReference type="InParanoid" id="B4CX90"/>
<sequence length="247" mass="26526">MAVAPTAVTATRVTNCRRVCPGASTPPSFGGISGQGSGEDSLIGLKSDAKARKQRAVVVSDRWAGMAAGPIITSSIYTISRDHSGHNQRRQTARTWDMPKEKTLKRATRDRRQGKSASTQAGEFVREEIEEIRAGKHGARSTKQAIAIGLSKARRAGVKLPPPKKGSVSAATRHKAAQDSAKGKSPRRKPVSRIRSRATTKALQREGTSAASKSALSRQARTAARRRTSAQRSASAKKAARTRARRR</sequence>
<evidence type="ECO:0000313" key="3">
    <source>
        <dbReference type="Proteomes" id="UP000005824"/>
    </source>
</evidence>
<feature type="region of interest" description="Disordered" evidence="1">
    <location>
        <begin position="154"/>
        <end position="247"/>
    </location>
</feature>
<gene>
    <name evidence="2" type="ORF">CfE428DRAFT_1181</name>
</gene>
<dbReference type="STRING" id="497964.CfE428DRAFT_1181"/>
<reference evidence="2 3" key="1">
    <citation type="journal article" date="2011" name="J. Bacteriol.">
        <title>Genome sequence of Chthoniobacter flavus Ellin428, an aerobic heterotrophic soil bacterium.</title>
        <authorList>
            <person name="Kant R."/>
            <person name="van Passel M.W."/>
            <person name="Palva A."/>
            <person name="Lucas S."/>
            <person name="Lapidus A."/>
            <person name="Glavina Del Rio T."/>
            <person name="Dalin E."/>
            <person name="Tice H."/>
            <person name="Bruce D."/>
            <person name="Goodwin L."/>
            <person name="Pitluck S."/>
            <person name="Larimer F.W."/>
            <person name="Land M.L."/>
            <person name="Hauser L."/>
            <person name="Sangwan P."/>
            <person name="de Vos W.M."/>
            <person name="Janssen P.H."/>
            <person name="Smidt H."/>
        </authorList>
    </citation>
    <scope>NUCLEOTIDE SEQUENCE [LARGE SCALE GENOMIC DNA]</scope>
    <source>
        <strain evidence="2 3">Ellin428</strain>
    </source>
</reference>
<dbReference type="Pfam" id="PF20106">
    <property type="entry name" value="DUF6496"/>
    <property type="match status" value="1"/>
</dbReference>
<protein>
    <recommendedName>
        <fullName evidence="4">Transcription elongation factor</fullName>
    </recommendedName>
</protein>
<organism evidence="2 3">
    <name type="scientific">Chthoniobacter flavus Ellin428</name>
    <dbReference type="NCBI Taxonomy" id="497964"/>
    <lineage>
        <taxon>Bacteria</taxon>
        <taxon>Pseudomonadati</taxon>
        <taxon>Verrucomicrobiota</taxon>
        <taxon>Spartobacteria</taxon>
        <taxon>Chthoniobacterales</taxon>
        <taxon>Chthoniobacteraceae</taxon>
        <taxon>Chthoniobacter</taxon>
    </lineage>
</organism>
<feature type="compositionally biased region" description="Polar residues" evidence="1">
    <location>
        <begin position="199"/>
        <end position="216"/>
    </location>
</feature>
<dbReference type="EMBL" id="ABVL01000003">
    <property type="protein sequence ID" value="EDY20888.1"/>
    <property type="molecule type" value="Genomic_DNA"/>
</dbReference>
<dbReference type="eggNOG" id="ENOG50320RZ">
    <property type="taxonomic scope" value="Bacteria"/>
</dbReference>
<keyword evidence="3" id="KW-1185">Reference proteome</keyword>
<comment type="caution">
    <text evidence="2">The sequence shown here is derived from an EMBL/GenBank/DDBJ whole genome shotgun (WGS) entry which is preliminary data.</text>
</comment>
<evidence type="ECO:0000256" key="1">
    <source>
        <dbReference type="SAM" id="MobiDB-lite"/>
    </source>
</evidence>
<feature type="compositionally biased region" description="Basic residues" evidence="1">
    <location>
        <begin position="238"/>
        <end position="247"/>
    </location>
</feature>
<feature type="region of interest" description="Disordered" evidence="1">
    <location>
        <begin position="82"/>
        <end position="124"/>
    </location>
</feature>
<dbReference type="InterPro" id="IPR045468">
    <property type="entry name" value="DUF6496"/>
</dbReference>
<proteinExistence type="predicted"/>
<evidence type="ECO:0008006" key="4">
    <source>
        <dbReference type="Google" id="ProtNLM"/>
    </source>
</evidence>
<name>B4CX90_9BACT</name>